<dbReference type="AlphaFoldDB" id="A0ABD3QYA2"/>
<name>A0ABD3QYA2_9STRA</name>
<evidence type="ECO:0000256" key="1">
    <source>
        <dbReference type="SAM" id="MobiDB-lite"/>
    </source>
</evidence>
<comment type="caution">
    <text evidence="2">The sequence shown here is derived from an EMBL/GenBank/DDBJ whole genome shotgun (WGS) entry which is preliminary data.</text>
</comment>
<keyword evidence="3" id="KW-1185">Reference proteome</keyword>
<evidence type="ECO:0000313" key="3">
    <source>
        <dbReference type="Proteomes" id="UP001516023"/>
    </source>
</evidence>
<proteinExistence type="predicted"/>
<evidence type="ECO:0000313" key="2">
    <source>
        <dbReference type="EMBL" id="KAL3805375.1"/>
    </source>
</evidence>
<gene>
    <name evidence="2" type="ORF">HJC23_009082</name>
</gene>
<dbReference type="EMBL" id="JABMIG020000003">
    <property type="protein sequence ID" value="KAL3805375.1"/>
    <property type="molecule type" value="Genomic_DNA"/>
</dbReference>
<feature type="compositionally biased region" description="Basic and acidic residues" evidence="1">
    <location>
        <begin position="147"/>
        <end position="159"/>
    </location>
</feature>
<sequence length="333" mass="37327">MTFYYRSSRQVMALFGVVALVSPFYFKLEKFPSAPSERPITRRLDIAVDESDPLVGATLSVVSKLDPPPAVNSNDHERVSAILSETRDLISKAKILLNAEGGSRDKAHEMVNLATARFRQAKEQMNMREKRAKAKVEGNEETGSNLRPEERKDLVDEDQVRNDEDRALDVSRNMYETFISFPECVEKKFEDCLDIINADLQNLGLSTVEIVVHEKRNINQEGYNKVVIVTNEDADKVSGRAGDGIVTYPFTWDDAILGTRVLGVDGKWNCLDVSPQDCCDTIKASAKNVDTRGNFIECHFFVPFGGKGNARRNDRIFVNLSPDGRVHEAPVIQ</sequence>
<reference evidence="2 3" key="1">
    <citation type="journal article" date="2020" name="G3 (Bethesda)">
        <title>Improved Reference Genome for Cyclotella cryptica CCMP332, a Model for Cell Wall Morphogenesis, Salinity Adaptation, and Lipid Production in Diatoms (Bacillariophyta).</title>
        <authorList>
            <person name="Roberts W.R."/>
            <person name="Downey K.M."/>
            <person name="Ruck E.C."/>
            <person name="Traller J.C."/>
            <person name="Alverson A.J."/>
        </authorList>
    </citation>
    <scope>NUCLEOTIDE SEQUENCE [LARGE SCALE GENOMIC DNA]</scope>
    <source>
        <strain evidence="2 3">CCMP332</strain>
    </source>
</reference>
<dbReference type="Proteomes" id="UP001516023">
    <property type="component" value="Unassembled WGS sequence"/>
</dbReference>
<protein>
    <submittedName>
        <fullName evidence="2">Uncharacterized protein</fullName>
    </submittedName>
</protein>
<feature type="region of interest" description="Disordered" evidence="1">
    <location>
        <begin position="132"/>
        <end position="159"/>
    </location>
</feature>
<accession>A0ABD3QYA2</accession>
<organism evidence="2 3">
    <name type="scientific">Cyclotella cryptica</name>
    <dbReference type="NCBI Taxonomy" id="29204"/>
    <lineage>
        <taxon>Eukaryota</taxon>
        <taxon>Sar</taxon>
        <taxon>Stramenopiles</taxon>
        <taxon>Ochrophyta</taxon>
        <taxon>Bacillariophyta</taxon>
        <taxon>Coscinodiscophyceae</taxon>
        <taxon>Thalassiosirophycidae</taxon>
        <taxon>Stephanodiscales</taxon>
        <taxon>Stephanodiscaceae</taxon>
        <taxon>Cyclotella</taxon>
    </lineage>
</organism>